<dbReference type="GO" id="GO:0004439">
    <property type="term" value="F:phosphatidylinositol-4,5-bisphosphate 5-phosphatase activity"/>
    <property type="evidence" value="ECO:0007669"/>
    <property type="project" value="UniProtKB-EC"/>
</dbReference>
<reference evidence="9" key="1">
    <citation type="submission" date="2014-01" db="EMBL/GenBank/DDBJ databases">
        <title>The Genome Sequence of Anopheles farauti FAR1 (V2).</title>
        <authorList>
            <consortium name="The Broad Institute Genomics Platform"/>
            <person name="Neafsey D.E."/>
            <person name="Besansky N."/>
            <person name="Howell P."/>
            <person name="Walton C."/>
            <person name="Young S.K."/>
            <person name="Zeng Q."/>
            <person name="Gargeya S."/>
            <person name="Fitzgerald M."/>
            <person name="Haas B."/>
            <person name="Abouelleil A."/>
            <person name="Allen A.W."/>
            <person name="Alvarado L."/>
            <person name="Arachchi H.M."/>
            <person name="Berlin A.M."/>
            <person name="Chapman S.B."/>
            <person name="Gainer-Dewar J."/>
            <person name="Goldberg J."/>
            <person name="Griggs A."/>
            <person name="Gujja S."/>
            <person name="Hansen M."/>
            <person name="Howarth C."/>
            <person name="Imamovic A."/>
            <person name="Ireland A."/>
            <person name="Larimer J."/>
            <person name="McCowan C."/>
            <person name="Murphy C."/>
            <person name="Pearson M."/>
            <person name="Poon T.W."/>
            <person name="Priest M."/>
            <person name="Roberts A."/>
            <person name="Saif S."/>
            <person name="Shea T."/>
            <person name="Sisk P."/>
            <person name="Sykes S."/>
            <person name="Wortman J."/>
            <person name="Nusbaum C."/>
            <person name="Birren B."/>
        </authorList>
    </citation>
    <scope>NUCLEOTIDE SEQUENCE [LARGE SCALE GENOMIC DNA]</scope>
    <source>
        <strain evidence="9">FAR1</strain>
    </source>
</reference>
<protein>
    <recommendedName>
        <fullName evidence="4">phosphoinositide 5-phosphatase</fullName>
        <ecNumber evidence="4">3.1.3.36</ecNumber>
    </recommendedName>
</protein>
<dbReference type="VEuPathDB" id="VectorBase:AFAF016969"/>
<dbReference type="InterPro" id="IPR002013">
    <property type="entry name" value="SAC_dom"/>
</dbReference>
<evidence type="ECO:0000256" key="5">
    <source>
        <dbReference type="ARBA" id="ARBA00022801"/>
    </source>
</evidence>
<dbReference type="EMBL" id="AXCN02001681">
    <property type="status" value="NOT_ANNOTATED_CDS"/>
    <property type="molecule type" value="Genomic_DNA"/>
</dbReference>
<dbReference type="Pfam" id="PF22669">
    <property type="entry name" value="Exo_endo_phos2"/>
    <property type="match status" value="1"/>
</dbReference>
<dbReference type="Gene3D" id="3.60.10.10">
    <property type="entry name" value="Endonuclease/exonuclease/phosphatase"/>
    <property type="match status" value="1"/>
</dbReference>
<dbReference type="InterPro" id="IPR035979">
    <property type="entry name" value="RBD_domain_sf"/>
</dbReference>
<feature type="compositionally biased region" description="Low complexity" evidence="6">
    <location>
        <begin position="1080"/>
        <end position="1099"/>
    </location>
</feature>
<dbReference type="Proteomes" id="UP000075886">
    <property type="component" value="Unassembled WGS sequence"/>
</dbReference>
<dbReference type="InterPro" id="IPR012677">
    <property type="entry name" value="Nucleotide-bd_a/b_plait_sf"/>
</dbReference>
<evidence type="ECO:0000256" key="1">
    <source>
        <dbReference type="ARBA" id="ARBA00001786"/>
    </source>
</evidence>
<evidence type="ECO:0000313" key="8">
    <source>
        <dbReference type="EnsemblMetazoa" id="AFAF016969-PA"/>
    </source>
</evidence>
<keyword evidence="9" id="KW-1185">Reference proteome</keyword>
<evidence type="ECO:0000259" key="7">
    <source>
        <dbReference type="PROSITE" id="PS50275"/>
    </source>
</evidence>
<dbReference type="AlphaFoldDB" id="A0A182QU81"/>
<evidence type="ECO:0000313" key="9">
    <source>
        <dbReference type="Proteomes" id="UP000075886"/>
    </source>
</evidence>
<dbReference type="GO" id="GO:0048488">
    <property type="term" value="P:synaptic vesicle endocytosis"/>
    <property type="evidence" value="ECO:0007669"/>
    <property type="project" value="TreeGrafter"/>
</dbReference>
<evidence type="ECO:0000256" key="6">
    <source>
        <dbReference type="SAM" id="MobiDB-lite"/>
    </source>
</evidence>
<evidence type="ECO:0000256" key="4">
    <source>
        <dbReference type="ARBA" id="ARBA00013044"/>
    </source>
</evidence>
<feature type="compositionally biased region" description="Polar residues" evidence="6">
    <location>
        <begin position="1068"/>
        <end position="1079"/>
    </location>
</feature>
<evidence type="ECO:0000256" key="3">
    <source>
        <dbReference type="ARBA" id="ARBA00009678"/>
    </source>
</evidence>
<sequence>MAMSKGFRVLEKSKPPSPHSVLLEHRNKPETLLFESQAVAVLSAQETEIVRKQYTKVLDAYGCLGVLQLNAGDTSLLYLVMVTGCFSVGKILDSEIFRITQTQFVSLQYQPPNEDKVAEIRKVLNSGTFYFSFSNPASSAGAPTLPGLGFDITLSAQRRRRTNETDNRFFWNRMLFIHLLRFGVECNFWLLKAMCGSVEIRTVYAGSKQARAAIISRLSCERAGTRFNVRGTNDEGCVANFVETEQCIYLDSEITSYVQTRGSVPLFWEQPGVQVGSHKVKLSRGFEASRSAFDRHMRTMKARYGQQAIINLLGTSLIGSKEGEAMLSNEFQRHHRESEHTDVPHLVFDYHQECRGGNTLALTKLRQKIDATCADFGMFYAIGDSVYREQRGAIRTNCLDCLDRTNCVQTYIGLEMLNEQITLMAALVDKKQQMASRFEEVFRQMWINNGNEVSKIYAGTGAIQGGSKLMDGARSAARTIQNNLLDNSKQEAIDVLLVGSTLSSELADRARILLPSNMLHAPTPVLREMCKRYEEYVNPLVFRVACGTYNVNGGKHFRSVAYKDVSLADWLLDCHRLARSRSLVDFSQVDDSNEPPVDIFAIGFQEIVDLNASNIVAASSDNAKAWAEELQKVVSRDREYVLLTYQQLVGVCLYIYIRPEHARYIRDVAIDCVKTGLGGATGNKGAAAIRFVLHGTSVCFVCAHFAAGQSQVAERNADYAEITRKIAFPMGRSLKSHDYIFWCGDFNYRIDMDKDELREALKQSPNDLSAVLQYDQLRIQQNAGSVFNEFLEGEISFPPTYKYDLFSDDYDTSEKCRAPAWTDRVLWRRRKQSPDADRHPGWNPGRLVHYGRAELKQSDHRPVIAMIDIEVHYIDPQRRTAVFGDVIRDLGPPDGTILIQACSASSNSGVGATADSGDEDEGSIYDENLMAALIQELTQIGEVTLVRFVGDTMWVTFRDGQSALTAAQKRSVQVCGVQLAITLKTANWVEQVEKEILLCTPNTVSFCDAAPGPGSSGLGDYNRGQLSQGPPDTGAIYEEINDDIPVPEQPRGPPPPPPRCDVYDLDVVNNSASKMATNKSSPPGTSGSSGAGSPLSAGVAGVGSTGSGSAPFPSGGPPKGAPPPLPMRRGAPPPIPNRSGGPPPLPARPSNP</sequence>
<dbReference type="GO" id="GO:0046856">
    <property type="term" value="P:phosphatidylinositol dephosphorylation"/>
    <property type="evidence" value="ECO:0007669"/>
    <property type="project" value="InterPro"/>
</dbReference>
<dbReference type="EnsemblMetazoa" id="AFAF016969-RA">
    <property type="protein sequence ID" value="AFAF016969-PA"/>
    <property type="gene ID" value="AFAF016969"/>
</dbReference>
<name>A0A182QU81_9DIPT</name>
<comment type="similarity">
    <text evidence="2">Belongs to the synaptojanin family.</text>
</comment>
<evidence type="ECO:0000256" key="2">
    <source>
        <dbReference type="ARBA" id="ARBA00008943"/>
    </source>
</evidence>
<dbReference type="SMART" id="SM01165">
    <property type="entry name" value="DUF1866"/>
    <property type="match status" value="1"/>
</dbReference>
<feature type="domain" description="SAC" evidence="7">
    <location>
        <begin position="120"/>
        <end position="459"/>
    </location>
</feature>
<dbReference type="FunFam" id="3.30.70.330:FF:000949">
    <property type="entry name" value="Uncharacterized protein, isoform A"/>
    <property type="match status" value="1"/>
</dbReference>
<feature type="compositionally biased region" description="Pro residues" evidence="6">
    <location>
        <begin position="1114"/>
        <end position="1152"/>
    </location>
</feature>
<dbReference type="InterPro" id="IPR000300">
    <property type="entry name" value="IPPc"/>
</dbReference>
<dbReference type="GO" id="GO:0003676">
    <property type="term" value="F:nucleic acid binding"/>
    <property type="evidence" value="ECO:0007669"/>
    <property type="project" value="InterPro"/>
</dbReference>
<proteinExistence type="inferred from homology"/>
<reference evidence="8" key="2">
    <citation type="submission" date="2020-05" db="UniProtKB">
        <authorList>
            <consortium name="EnsemblMetazoa"/>
        </authorList>
    </citation>
    <scope>IDENTIFICATION</scope>
    <source>
        <strain evidence="8">FAR1</strain>
    </source>
</reference>
<dbReference type="Pfam" id="PF08952">
    <property type="entry name" value="DUF1866"/>
    <property type="match status" value="1"/>
</dbReference>
<dbReference type="Gene3D" id="3.30.70.330">
    <property type="match status" value="1"/>
</dbReference>
<dbReference type="CDD" id="cd09089">
    <property type="entry name" value="INPP5c_Synj"/>
    <property type="match status" value="1"/>
</dbReference>
<feature type="compositionally biased region" description="Pro residues" evidence="6">
    <location>
        <begin position="1047"/>
        <end position="1059"/>
    </location>
</feature>
<dbReference type="SUPFAM" id="SSF54928">
    <property type="entry name" value="RNA-binding domain, RBD"/>
    <property type="match status" value="1"/>
</dbReference>
<dbReference type="EC" id="3.1.3.36" evidence="4"/>
<comment type="similarity">
    <text evidence="3">In the central section; belongs to the inositol 1,4,5-trisphosphate 5-phosphatase family.</text>
</comment>
<dbReference type="GO" id="GO:0098793">
    <property type="term" value="C:presynapse"/>
    <property type="evidence" value="ECO:0007669"/>
    <property type="project" value="GOC"/>
</dbReference>
<dbReference type="SMART" id="SM00128">
    <property type="entry name" value="IPPc"/>
    <property type="match status" value="1"/>
</dbReference>
<dbReference type="InterPro" id="IPR036691">
    <property type="entry name" value="Endo/exonu/phosph_ase_sf"/>
</dbReference>
<dbReference type="PANTHER" id="PTHR11200">
    <property type="entry name" value="INOSITOL 5-PHOSPHATASE"/>
    <property type="match status" value="1"/>
</dbReference>
<dbReference type="InterPro" id="IPR046985">
    <property type="entry name" value="IP5"/>
</dbReference>
<dbReference type="PANTHER" id="PTHR11200:SF257">
    <property type="entry name" value="PHOSPHOINOSITIDE 5-PHOSPHATASE"/>
    <property type="match status" value="1"/>
</dbReference>
<dbReference type="PROSITE" id="PS50275">
    <property type="entry name" value="SAC"/>
    <property type="match status" value="1"/>
</dbReference>
<dbReference type="InterPro" id="IPR015047">
    <property type="entry name" value="SYNJ1/2_RRM"/>
</dbReference>
<dbReference type="STRING" id="69004.A0A182QU81"/>
<feature type="region of interest" description="Disordered" evidence="6">
    <location>
        <begin position="1"/>
        <end position="21"/>
    </location>
</feature>
<organism evidence="8 9">
    <name type="scientific">Anopheles farauti</name>
    <dbReference type="NCBI Taxonomy" id="69004"/>
    <lineage>
        <taxon>Eukaryota</taxon>
        <taxon>Metazoa</taxon>
        <taxon>Ecdysozoa</taxon>
        <taxon>Arthropoda</taxon>
        <taxon>Hexapoda</taxon>
        <taxon>Insecta</taxon>
        <taxon>Pterygota</taxon>
        <taxon>Neoptera</taxon>
        <taxon>Endopterygota</taxon>
        <taxon>Diptera</taxon>
        <taxon>Nematocera</taxon>
        <taxon>Culicoidea</taxon>
        <taxon>Culicidae</taxon>
        <taxon>Anophelinae</taxon>
        <taxon>Anopheles</taxon>
    </lineage>
</organism>
<dbReference type="FunFam" id="3.60.10.10:FF:000003">
    <property type="entry name" value="Synaptojanin-1 isoform 1"/>
    <property type="match status" value="1"/>
</dbReference>
<dbReference type="Pfam" id="PF02383">
    <property type="entry name" value="Syja_N"/>
    <property type="match status" value="1"/>
</dbReference>
<dbReference type="SUPFAM" id="SSF56219">
    <property type="entry name" value="DNase I-like"/>
    <property type="match status" value="1"/>
</dbReference>
<accession>A0A182QU81</accession>
<comment type="catalytic activity">
    <reaction evidence="1">
        <text>a 1,2-diacyl-sn-glycero-3-phospho-(1D-myo-inositol-4,5-bisphosphate) + H2O = a 1,2-diacyl-sn-glycero-3-phospho-(1D-myo-inositol 4-phosphate) + phosphate</text>
        <dbReference type="Rhea" id="RHEA:22764"/>
        <dbReference type="ChEBI" id="CHEBI:15377"/>
        <dbReference type="ChEBI" id="CHEBI:43474"/>
        <dbReference type="ChEBI" id="CHEBI:58178"/>
        <dbReference type="ChEBI" id="CHEBI:58456"/>
        <dbReference type="EC" id="3.1.3.36"/>
    </reaction>
</comment>
<keyword evidence="5" id="KW-0378">Hydrolase</keyword>
<feature type="region of interest" description="Disordered" evidence="6">
    <location>
        <begin position="1016"/>
        <end position="1152"/>
    </location>
</feature>